<evidence type="ECO:0000256" key="8">
    <source>
        <dbReference type="ARBA" id="ARBA00023139"/>
    </source>
</evidence>
<dbReference type="HOGENOM" id="CLU_012510_1_1_1"/>
<evidence type="ECO:0000256" key="7">
    <source>
        <dbReference type="ARBA" id="ARBA00023136"/>
    </source>
</evidence>
<dbReference type="Pfam" id="PF01529">
    <property type="entry name" value="DHHC"/>
    <property type="match status" value="1"/>
</dbReference>
<dbReference type="GeneID" id="11471397"/>
<comment type="catalytic activity">
    <reaction evidence="11 13">
        <text>L-cysteinyl-[protein] + hexadecanoyl-CoA = S-hexadecanoyl-L-cysteinyl-[protein] + CoA</text>
        <dbReference type="Rhea" id="RHEA:36683"/>
        <dbReference type="Rhea" id="RHEA-COMP:10131"/>
        <dbReference type="Rhea" id="RHEA-COMP:11032"/>
        <dbReference type="ChEBI" id="CHEBI:29950"/>
        <dbReference type="ChEBI" id="CHEBI:57287"/>
        <dbReference type="ChEBI" id="CHEBI:57379"/>
        <dbReference type="ChEBI" id="CHEBI:74151"/>
        <dbReference type="EC" id="2.3.1.225"/>
    </reaction>
</comment>
<name>G8JNA1_ERECY</name>
<dbReference type="Proteomes" id="UP000006790">
    <property type="component" value="Chromosome 1"/>
</dbReference>
<dbReference type="GO" id="GO:0030100">
    <property type="term" value="P:regulation of endocytosis"/>
    <property type="evidence" value="ECO:0007669"/>
    <property type="project" value="EnsemblFungi"/>
</dbReference>
<evidence type="ECO:0000256" key="10">
    <source>
        <dbReference type="ARBA" id="ARBA00023315"/>
    </source>
</evidence>
<dbReference type="InParanoid" id="G8JNA1"/>
<evidence type="ECO:0000256" key="6">
    <source>
        <dbReference type="ARBA" id="ARBA00023043"/>
    </source>
</evidence>
<feature type="repeat" description="ANK" evidence="12">
    <location>
        <begin position="99"/>
        <end position="131"/>
    </location>
</feature>
<feature type="transmembrane region" description="Helical" evidence="13">
    <location>
        <begin position="498"/>
        <end position="518"/>
    </location>
</feature>
<gene>
    <name evidence="15" type="ordered locus">Ecym_1330</name>
</gene>
<evidence type="ECO:0000313" key="15">
    <source>
        <dbReference type="EMBL" id="AET37565.1"/>
    </source>
</evidence>
<keyword evidence="10 13" id="KW-0012">Acyltransferase</keyword>
<organism evidence="15 16">
    <name type="scientific">Eremothecium cymbalariae (strain CBS 270.75 / DBVPG 7215 / KCTC 17166 / NRRL Y-17582)</name>
    <name type="common">Yeast</name>
    <dbReference type="NCBI Taxonomy" id="931890"/>
    <lineage>
        <taxon>Eukaryota</taxon>
        <taxon>Fungi</taxon>
        <taxon>Dikarya</taxon>
        <taxon>Ascomycota</taxon>
        <taxon>Saccharomycotina</taxon>
        <taxon>Saccharomycetes</taxon>
        <taxon>Saccharomycetales</taxon>
        <taxon>Saccharomycetaceae</taxon>
        <taxon>Eremothecium</taxon>
    </lineage>
</organism>
<evidence type="ECO:0000313" key="16">
    <source>
        <dbReference type="Proteomes" id="UP000006790"/>
    </source>
</evidence>
<dbReference type="GO" id="GO:0019706">
    <property type="term" value="F:protein-cysteine S-palmitoyltransferase activity"/>
    <property type="evidence" value="ECO:0007669"/>
    <property type="project" value="UniProtKB-EC"/>
</dbReference>
<dbReference type="PANTHER" id="PTHR24161">
    <property type="entry name" value="ANK_REP_REGION DOMAIN-CONTAINING PROTEIN-RELATED"/>
    <property type="match status" value="1"/>
</dbReference>
<dbReference type="eggNOG" id="KOG0509">
    <property type="taxonomic scope" value="Eukaryota"/>
</dbReference>
<keyword evidence="13" id="KW-0808">Transferase</keyword>
<keyword evidence="9" id="KW-0449">Lipoprotein</keyword>
<feature type="domain" description="Palmitoyltransferase DHHC" evidence="14">
    <location>
        <begin position="450"/>
        <end position="588"/>
    </location>
</feature>
<dbReference type="EC" id="2.3.1.225" evidence="13"/>
<keyword evidence="4" id="KW-0677">Repeat</keyword>
<feature type="transmembrane region" description="Helical" evidence="13">
    <location>
        <begin position="331"/>
        <end position="351"/>
    </location>
</feature>
<keyword evidence="3 13" id="KW-0812">Transmembrane</keyword>
<dbReference type="PROSITE" id="PS50297">
    <property type="entry name" value="ANK_REP_REGION"/>
    <property type="match status" value="4"/>
</dbReference>
<dbReference type="GO" id="GO:0090029">
    <property type="term" value="P:negative regulation of pheromone-dependent signal transduction involved in conjugation with cellular fusion"/>
    <property type="evidence" value="ECO:0007669"/>
    <property type="project" value="EnsemblFungi"/>
</dbReference>
<dbReference type="SMART" id="SM00248">
    <property type="entry name" value="ANK"/>
    <property type="match status" value="5"/>
</dbReference>
<evidence type="ECO:0000256" key="3">
    <source>
        <dbReference type="ARBA" id="ARBA00022692"/>
    </source>
</evidence>
<evidence type="ECO:0000256" key="5">
    <source>
        <dbReference type="ARBA" id="ARBA00022989"/>
    </source>
</evidence>
<dbReference type="PROSITE" id="PS50088">
    <property type="entry name" value="ANK_REPEAT"/>
    <property type="match status" value="4"/>
</dbReference>
<dbReference type="RefSeq" id="XP_003644382.1">
    <property type="nucleotide sequence ID" value="XM_003644334.1"/>
</dbReference>
<evidence type="ECO:0000256" key="13">
    <source>
        <dbReference type="RuleBase" id="RU079119"/>
    </source>
</evidence>
<feature type="transmembrane region" description="Helical" evidence="13">
    <location>
        <begin position="556"/>
        <end position="576"/>
    </location>
</feature>
<dbReference type="InterPro" id="IPR002110">
    <property type="entry name" value="Ankyrin_rpt"/>
</dbReference>
<feature type="transmembrane region" description="Helical" evidence="13">
    <location>
        <begin position="401"/>
        <end position="421"/>
    </location>
</feature>
<dbReference type="Pfam" id="PF12796">
    <property type="entry name" value="Ank_2"/>
    <property type="match status" value="2"/>
</dbReference>
<dbReference type="FunCoup" id="G8JNA1">
    <property type="interactions" value="572"/>
</dbReference>
<feature type="transmembrane region" description="Helical" evidence="13">
    <location>
        <begin position="307"/>
        <end position="325"/>
    </location>
</feature>
<accession>G8JNA1</accession>
<keyword evidence="16" id="KW-1185">Reference proteome</keyword>
<evidence type="ECO:0000256" key="2">
    <source>
        <dbReference type="ARBA" id="ARBA00010104"/>
    </source>
</evidence>
<dbReference type="GO" id="GO:0006612">
    <property type="term" value="P:protein targeting to membrane"/>
    <property type="evidence" value="ECO:0007669"/>
    <property type="project" value="EnsemblFungi"/>
</dbReference>
<dbReference type="GO" id="GO:0016020">
    <property type="term" value="C:membrane"/>
    <property type="evidence" value="ECO:0007669"/>
    <property type="project" value="UniProtKB-SubCell"/>
</dbReference>
<dbReference type="Pfam" id="PF00023">
    <property type="entry name" value="Ank"/>
    <property type="match status" value="1"/>
</dbReference>
<evidence type="ECO:0000259" key="14">
    <source>
        <dbReference type="Pfam" id="PF01529"/>
    </source>
</evidence>
<comment type="similarity">
    <text evidence="2">Belongs to the DHHC palmitoyltransferase family. AKR/ZDHHC17 subfamily.</text>
</comment>
<keyword evidence="5 13" id="KW-1133">Transmembrane helix</keyword>
<evidence type="ECO:0000256" key="9">
    <source>
        <dbReference type="ARBA" id="ARBA00023288"/>
    </source>
</evidence>
<dbReference type="STRING" id="931890.G8JNA1"/>
<feature type="repeat" description="ANK" evidence="12">
    <location>
        <begin position="233"/>
        <end position="265"/>
    </location>
</feature>
<dbReference type="KEGG" id="erc:Ecym_1330"/>
<dbReference type="InterPro" id="IPR036770">
    <property type="entry name" value="Ankyrin_rpt-contain_sf"/>
</dbReference>
<evidence type="ECO:0000256" key="12">
    <source>
        <dbReference type="PROSITE-ProRule" id="PRU00023"/>
    </source>
</evidence>
<dbReference type="PANTHER" id="PTHR24161:SF85">
    <property type="entry name" value="PALMITOYLTRANSFERASE HIP14"/>
    <property type="match status" value="1"/>
</dbReference>
<comment type="subcellular location">
    <subcellularLocation>
        <location evidence="1">Membrane</location>
        <topology evidence="1">Multi-pass membrane protein</topology>
    </subcellularLocation>
</comment>
<evidence type="ECO:0000256" key="4">
    <source>
        <dbReference type="ARBA" id="ARBA00022737"/>
    </source>
</evidence>
<feature type="repeat" description="ANK" evidence="12">
    <location>
        <begin position="200"/>
        <end position="232"/>
    </location>
</feature>
<sequence length="739" mass="84518">MSSNMAEREELLNGDDVSISSIQPIVSDIALDDDGEQNDKIQGYPVVDESDKDPIVDERVKDPIIEKYHNACQFGDLKTVKEMVETGVIDVNQDWDSREKVSGLHWASVNNRLNIVKYLISQGADVNMKGGDLEATPLHWASKSGYVYIVHCLLENNADPTIYDKQGYNLLHTATFSSNIMLILYVLFTEKIHIDSPDPTGKTPLHWAAYQGDSLTVEALVRFGANVKVLDSNGFTPIHWGTVNGQYKVLKELIEHGSDVFQKNNDGKNCFNIAKEMKTESSLETALYECGFNKNGFAIRKYFKNSMHAKTITFVTPGIVLPLIIGSFAHYSILFALLFSISIIGLVRYLLFNFVFPSYILKRHGTIHNTPLLSGLLAGTIFWMFFIWITRNTLKYHKGVYANIILPVLFITVSSLLVILMQSDPGSIPASSDPKEIRATMSELLRIGKFDAKHFCIHSWVRIPLRSKYKTARNVLIARYDHYCPWVYNQIGFCNHKIFLFFIMFLQIGVFIFVRLSIRYFELEWQNLDDIQMDCRSSFCPQLCKGYYLDPFHSFMLAWVCFQTMWVVALTFVQIFEASKGVTDYEYRLWVRKRRGISISEETFSSVPEELIEEDDSEASEVIVQSNPNSEHKQCGGLMSSVMGCDMFINIVKSLIKKQTQDNSTRLSRNLEVTVPIETNYGWRQNLQDFWLTSDLSAPYWRRFFLPPAGSFGLLNGEVVDYYKLYKLPKRTISAEDIV</sequence>
<feature type="transmembrane region" description="Helical" evidence="13">
    <location>
        <begin position="372"/>
        <end position="389"/>
    </location>
</feature>
<reference evidence="16" key="1">
    <citation type="journal article" date="2012" name="G3 (Bethesda)">
        <title>Pichia sorbitophila, an interspecies yeast hybrid reveals early steps of genome resolution following polyploidization.</title>
        <authorList>
            <person name="Leh Louis V."/>
            <person name="Despons L."/>
            <person name="Friedrich A."/>
            <person name="Martin T."/>
            <person name="Durrens P."/>
            <person name="Casaregola S."/>
            <person name="Neuveglise C."/>
            <person name="Fairhead C."/>
            <person name="Marck C."/>
            <person name="Cruz J.A."/>
            <person name="Straub M.L."/>
            <person name="Kugler V."/>
            <person name="Sacerdot C."/>
            <person name="Uzunov Z."/>
            <person name="Thierry A."/>
            <person name="Weiss S."/>
            <person name="Bleykasten C."/>
            <person name="De Montigny J."/>
            <person name="Jacques N."/>
            <person name="Jung P."/>
            <person name="Lemaire M."/>
            <person name="Mallet S."/>
            <person name="Morel G."/>
            <person name="Richard G.F."/>
            <person name="Sarkar A."/>
            <person name="Savel G."/>
            <person name="Schacherer J."/>
            <person name="Seret M.L."/>
            <person name="Talla E."/>
            <person name="Samson G."/>
            <person name="Jubin C."/>
            <person name="Poulain J."/>
            <person name="Vacherie B."/>
            <person name="Barbe V."/>
            <person name="Pelletier E."/>
            <person name="Sherman D.J."/>
            <person name="Westhof E."/>
            <person name="Weissenbach J."/>
            <person name="Baret P.V."/>
            <person name="Wincker P."/>
            <person name="Gaillardin C."/>
            <person name="Dujon B."/>
            <person name="Souciet J.L."/>
        </authorList>
    </citation>
    <scope>NUCLEOTIDE SEQUENCE [LARGE SCALE GENOMIC DNA]</scope>
    <source>
        <strain evidence="16">CBS 270.75 / DBVPG 7215 / KCTC 17166 / NRRL Y-17582</strain>
    </source>
</reference>
<comment type="domain">
    <text evidence="13">The DHHC domain is required for palmitoyltransferase activity.</text>
</comment>
<protein>
    <recommendedName>
        <fullName evidence="13">Palmitoyltransferase</fullName>
        <ecNumber evidence="13">2.3.1.225</ecNumber>
    </recommendedName>
</protein>
<dbReference type="EMBL" id="CP002497">
    <property type="protein sequence ID" value="AET37565.1"/>
    <property type="molecule type" value="Genomic_DNA"/>
</dbReference>
<dbReference type="PROSITE" id="PS50216">
    <property type="entry name" value="DHHC"/>
    <property type="match status" value="1"/>
</dbReference>
<dbReference type="SUPFAM" id="SSF48403">
    <property type="entry name" value="Ankyrin repeat"/>
    <property type="match status" value="1"/>
</dbReference>
<dbReference type="OMA" id="RECQSHS"/>
<dbReference type="AlphaFoldDB" id="G8JNA1"/>
<feature type="repeat" description="ANK" evidence="12">
    <location>
        <begin position="133"/>
        <end position="165"/>
    </location>
</feature>
<dbReference type="Gene3D" id="1.25.40.20">
    <property type="entry name" value="Ankyrin repeat-containing domain"/>
    <property type="match status" value="1"/>
</dbReference>
<dbReference type="InterPro" id="IPR001594">
    <property type="entry name" value="Palmitoyltrfase_DHHC"/>
</dbReference>
<dbReference type="OrthoDB" id="6781668at2759"/>
<evidence type="ECO:0000256" key="11">
    <source>
        <dbReference type="ARBA" id="ARBA00048048"/>
    </source>
</evidence>
<proteinExistence type="inferred from homology"/>
<evidence type="ECO:0000256" key="1">
    <source>
        <dbReference type="ARBA" id="ARBA00004141"/>
    </source>
</evidence>
<keyword evidence="6 12" id="KW-0040">ANK repeat</keyword>
<dbReference type="GO" id="GO:0031683">
    <property type="term" value="F:G-protein beta/gamma-subunit complex binding"/>
    <property type="evidence" value="ECO:0007669"/>
    <property type="project" value="EnsemblFungi"/>
</dbReference>
<dbReference type="GO" id="GO:0005794">
    <property type="term" value="C:Golgi apparatus"/>
    <property type="evidence" value="ECO:0007669"/>
    <property type="project" value="EnsemblFungi"/>
</dbReference>
<keyword evidence="7 13" id="KW-0472">Membrane</keyword>
<keyword evidence="8" id="KW-0564">Palmitate</keyword>